<evidence type="ECO:0000256" key="2">
    <source>
        <dbReference type="ARBA" id="ARBA00022737"/>
    </source>
</evidence>
<dbReference type="InterPro" id="IPR038081">
    <property type="entry name" value="CalX-like_sf"/>
</dbReference>
<gene>
    <name evidence="5" type="ORF">NF867_04720</name>
</gene>
<feature type="domain" description="Calx-beta" evidence="4">
    <location>
        <begin position="238"/>
        <end position="352"/>
    </location>
</feature>
<dbReference type="Pfam" id="PF03160">
    <property type="entry name" value="Calx-beta"/>
    <property type="match status" value="7"/>
</dbReference>
<keyword evidence="1" id="KW-0732">Signal</keyword>
<dbReference type="PANTHER" id="PTHR46682">
    <property type="entry name" value="ADHESION G-PROTEIN COUPLED RECEPTOR V1"/>
    <property type="match status" value="1"/>
</dbReference>
<dbReference type="SMART" id="SM00237">
    <property type="entry name" value="Calx_beta"/>
    <property type="match status" value="8"/>
</dbReference>
<feature type="domain" description="Calx-beta" evidence="4">
    <location>
        <begin position="487"/>
        <end position="590"/>
    </location>
</feature>
<feature type="domain" description="Calx-beta" evidence="4">
    <location>
        <begin position="1303"/>
        <end position="1406"/>
    </location>
</feature>
<dbReference type="InterPro" id="IPR013783">
    <property type="entry name" value="Ig-like_fold"/>
</dbReference>
<feature type="domain" description="Calx-beta" evidence="4">
    <location>
        <begin position="601"/>
        <end position="703"/>
    </location>
</feature>
<keyword evidence="6" id="KW-1185">Reference proteome</keyword>
<dbReference type="Gene3D" id="2.60.40.2030">
    <property type="match status" value="12"/>
</dbReference>
<dbReference type="InterPro" id="IPR026919">
    <property type="entry name" value="ADGRV1"/>
</dbReference>
<dbReference type="InterPro" id="IPR003644">
    <property type="entry name" value="Calx_beta"/>
</dbReference>
<feature type="non-terminal residue" evidence="5">
    <location>
        <position position="3348"/>
    </location>
</feature>
<dbReference type="InterPro" id="IPR035986">
    <property type="entry name" value="PKD_dom_sf"/>
</dbReference>
<dbReference type="InterPro" id="IPR025667">
    <property type="entry name" value="SprB_repeat"/>
</dbReference>
<feature type="domain" description="Calx-beta" evidence="4">
    <location>
        <begin position="1083"/>
        <end position="1180"/>
    </location>
</feature>
<dbReference type="Gene3D" id="2.60.40.740">
    <property type="match status" value="3"/>
</dbReference>
<feature type="domain" description="Calx-beta" evidence="4">
    <location>
        <begin position="968"/>
        <end position="1070"/>
    </location>
</feature>
<feature type="domain" description="Calx-beta" evidence="4">
    <location>
        <begin position="1192"/>
        <end position="1288"/>
    </location>
</feature>
<comment type="caution">
    <text evidence="5">The sequence shown here is derived from an EMBL/GenBank/DDBJ whole genome shotgun (WGS) entry which is preliminary data.</text>
</comment>
<reference evidence="5" key="1">
    <citation type="submission" date="2022-06" db="EMBL/GenBank/DDBJ databases">
        <title>Solitalea sp. MAHUQ-68 isolated from rhizospheric soil.</title>
        <authorList>
            <person name="Huq M.A."/>
        </authorList>
    </citation>
    <scope>NUCLEOTIDE SEQUENCE</scope>
    <source>
        <strain evidence="5">MAHUQ-68</strain>
    </source>
</reference>
<evidence type="ECO:0000256" key="1">
    <source>
        <dbReference type="ARBA" id="ARBA00022729"/>
    </source>
</evidence>
<feature type="domain" description="Calx-beta" evidence="4">
    <location>
        <begin position="119"/>
        <end position="222"/>
    </location>
</feature>
<protein>
    <recommendedName>
        <fullName evidence="4">Calx-beta domain-containing protein</fullName>
    </recommendedName>
</protein>
<dbReference type="SUPFAM" id="SSF49299">
    <property type="entry name" value="PKD domain"/>
    <property type="match status" value="1"/>
</dbReference>
<dbReference type="GO" id="GO:0016020">
    <property type="term" value="C:membrane"/>
    <property type="evidence" value="ECO:0007669"/>
    <property type="project" value="InterPro"/>
</dbReference>
<evidence type="ECO:0000259" key="4">
    <source>
        <dbReference type="SMART" id="SM00237"/>
    </source>
</evidence>
<organism evidence="5 6">
    <name type="scientific">Solitalea agri</name>
    <dbReference type="NCBI Taxonomy" id="2953739"/>
    <lineage>
        <taxon>Bacteria</taxon>
        <taxon>Pseudomonadati</taxon>
        <taxon>Bacteroidota</taxon>
        <taxon>Sphingobacteriia</taxon>
        <taxon>Sphingobacteriales</taxon>
        <taxon>Sphingobacteriaceae</taxon>
        <taxon>Solitalea</taxon>
    </lineage>
</organism>
<keyword evidence="3" id="KW-0106">Calcium</keyword>
<accession>A0A9X2JB64</accession>
<dbReference type="PANTHER" id="PTHR46682:SF1">
    <property type="entry name" value="ADHESION G-PROTEIN COUPLED RECEPTOR V1"/>
    <property type="match status" value="1"/>
</dbReference>
<dbReference type="SUPFAM" id="SSF141072">
    <property type="entry name" value="CalX-like"/>
    <property type="match status" value="11"/>
</dbReference>
<name>A0A9X2JB64_9SPHI</name>
<dbReference type="GO" id="GO:0004930">
    <property type="term" value="F:G protein-coupled receptor activity"/>
    <property type="evidence" value="ECO:0007669"/>
    <property type="project" value="InterPro"/>
</dbReference>
<evidence type="ECO:0000313" key="6">
    <source>
        <dbReference type="Proteomes" id="UP001155182"/>
    </source>
</evidence>
<dbReference type="Proteomes" id="UP001155182">
    <property type="component" value="Unassembled WGS sequence"/>
</dbReference>
<dbReference type="Pfam" id="PF13573">
    <property type="entry name" value="SprB"/>
    <property type="match status" value="7"/>
</dbReference>
<evidence type="ECO:0000313" key="5">
    <source>
        <dbReference type="EMBL" id="MCO4292162.1"/>
    </source>
</evidence>
<keyword evidence="2" id="KW-0677">Repeat</keyword>
<dbReference type="Gene3D" id="2.60.40.10">
    <property type="entry name" value="Immunoglobulins"/>
    <property type="match status" value="2"/>
</dbReference>
<sequence>MLFISTIANAQTVSISNSAPVNEGNTGTPTSLSFTVSLNAISPVDVVVSYDFTGSTATPSTDFVNSATTVTIPANSLSATITVPVKGDVIDEPNELVQVNLTSVLSGPATIAAAPGNSATGQITDNDAAPVISITNPANYTEANGTINFPIVLSNPSSVDLVLSFSYSGTAFGGTAVAPGVDYNNSITSIVIPAGNTSATIPVIVFNDRRDENNESIIITLNSVTTGASLAAGAARIGTAQIVDNDGGPKVGFEFISSSYIEGVGTAVNVRVKLTGNTTERTVTVPYTLSGTALQSPAANFDYQITSNATPLVFNGNNPFAGTNGQRTKDITLIITNDNLIELNETVVFTLGTPLNSSAILGNNKVHTLTILNDDAQISILAQSATKAEGTGAGTTDFTFVVKRDGDTPIDQPIDFTYTVSPNGASPADAADFPSGFLTNVSATIPANQSSVIITIPVNKDSDIEPSEGFSVQITPQAGVVTGTNTALGVIQNDDNAVSLEFAASTINEGGSTTLYARMPDVLPVPVTVTVATGNIAGTAIRGTDYTLTAGTLTFTIPAGSTVSNSYTVSAVNDNTYEGALAETLIASITSVINATAGAGAILAINDIQTSPTVSISANNLVINETGAPTQSTVTVSLSTQTYEPVTVDLAIGINGTAVIGDDYTVTSQTVTIPAGALSATITVAAINDSYYEGVVNETVDVDLVSVKGGGATENGTGNSLTIEIVDKTPLPIIRISDAPSIVEGSAGEVKYLQYTYTIENNRPSATDIQLNYSFSGTATGGSNSSFDYDNTTTQVLIESGQITGTILVPVYGDNISEFPSPETVIVTLRSGTDYVVSAGPNNVATGNIIEDDEVPTVSLVTDFTYLREPGAHTQPTTARIRARLPNSDVVSASDITIQVTLGGTAVNGADYTTVPTPITLTIPAGLTESDTFITIAALPDNTFKFFDETVIADITSVSSNAQIGIGTQVNIVDVDPAPVLTINDVSTTEGNAGTKTLSFTVTKTGNTTLNATVNYFTVIGSATTLDPDFVGIGSNTLTILPNQTSVTVNVNIVGDTKYENDENFSLVLQFPQYATLGAKSTGTGTIINDDILPVITIQDVVVNENAGSVSLTLTKTGTSDFSSTVNYSTSNGSATAPGDYTSASNSVTFLANETTKTISIPIINDVLVEPAETFTVNLSGAIGATIGNTTATVTIADDDATQFYIESKTVNENAGTVTYKVFKTSNTIASVDYLVASGTAALGTDFTASPATGTLSFAANESSKDITVAILDDNITEASENFTITLSNPSAGASIIAGLGVGTETIVDNDPTPAASFVPNALVVNEGNCANTTATFTVQLNNPSAQTVTLNYATVSGTAVAGSDFTAASGSLTFNPGQTSRTFSVNILPTDLTDEPNEDFTVTLSNPTNATLGVSIATCTIQDIPNLTLNVSESDLTCNGNNSGTITAMAGGGTPPYQYSVGGPYQSSGVFNGLAAGTYTVTALDAANCTIVQNNITITQPAALTVTVQSSTNVTCNGGNNGSIILSVSGGNGGYTYQWSNGSGIFSTDKDQVALTAGTYQVVVTDGLGCSTTLSNRVISQPAALGISLAQTGATCNGSSNGSITVTASGGTAPYTYSVDGSLAQASPTFTNQAPGGHAITVFDANACQVTDIITVTQPAAFAVTQFNLTNPSCFGATNGSIQVVGATGGTGVIRYSVDGGAFQLSSTLTGLSAGTHQVVLRDANNCTSQIFVETLTQPAAIAAVTTPSDAICAGQATGAITVNNVAGGTGTYQYSKDGGTTFQASSLFNNLLAGNYNIVVRDANGCLSPVYLTTVGQPAPFTAAITPSGSTSLCQGDAVTLTASAGSSYSWSTGESTQSITVNTSNTYSVTVTDASGCTASASIAVTVNSLPQVTFTKVDPACGNSNGSINVTVTGGAAPYAYLWSSSETSEDISGKISGIYTLEVTDAKGCKVSTSIPLTDQNGPAITLNNKNDVTCNGGNNGAINITVSGLGPFNYAWTGPNSFVSSSEDLNSLPAGTYSLTVTDINGCIATASVQINEPVAPTATISANGPTSFCQGGTVTLTASAGASYLWSNNATSQSITVNASGTYSVTVTDNNGCTATSTPIDVTVNPLPVATITASGPTSFCLGGSVTLTAPAGFAYLWSNGMTTQSINVSTSGNYTVSITDGNGCSATSSATAVTVNSPPIVTISASGSTTFCLGGSVTLTATAGSSYLWSNGATTRSITVAASGSYSVTVTDSNGCSGTSSNANVIVNTPVTPTITPNGPTTFCNGGSVILTASAGNSYNWSNGATTQSITVSTSGNYSVTVTDVNGCSATSVATAVTMNPSPTATITAGGPTSFCLGGSVTLTANFASSYLWSNGATTQSITVSTPGNYTVSITDANGCSAISAATPVTINSSPATPTASTVQPTCTVASGSITVTSPLGAGLEYSIDGTNYQASTLFAGLTSATYNLTVRNAQGCISSATSVTINAQPLTPATPAASTVQPTCTVASGSITVTSPLGAGLEYSIDGTNYQGSTLFAGLTSATYNLTVRNAQGCISSATAVTINAQPLTPATPTASTVQPTCTVASGSIIVASPLGAGLEYSIDGTNYQGSTLFAGLTSATYNLTVRNAQGCISSATAVTINAQPLTPATPTASTVQPTCTVASGSITVASPLGAGLEYSIDGTNYQASTTFAGLTSATYSLIVRNAQGCISTATVVTINAQPLTPATPTASTVQPTCTVATGSITVASPLGAGLEYSIDGTNYQGSTLFAGLTSATYNLTVRNAQGCVSSATAITINAQPLTPATPTSSTVQPTCTLGTGSITVTAPLGAGLEYSIDGTNYQASTLFTGLATNTYNLTVRNAQGCISSATAITINAQPLTPATPTASTVQPTCTVASGSITVTAPLGAGLEYSIDGTNYQSSTSFTGLSSNTYSLTVRNAQGCISSVTAVTINAQPLTPATPTASTIQPTCTVGTGSITVASPLGASLEYSIDGTNYQASTLFTGLATNTYNLTVRNAQGCISSATAITINAQPLTPATPTASTVQPTCTVGTGSITVTSPLGASLEYSIDGTNYQASTLFTGLATNTYNLTVRNAQGCISSATAITINAQPLTQATPTATTVQPTCAVATGTITVTSPLGAGLEYSIDGTNYQSSTSFTGLSSNTYSLTVRNAQGCVSIATSVTINAQPLTPATPTATIVQPTCTVAIGTITVTSPLGAGLEYSIDGTNYQASTLFAGLTSATYNLTVRNAQGCISSVTAVTINAQPLTPATPTASTVQPTCTVASGSITVASPLGAGLEYSIDGTNYQGSTLFAGLTSATYNLTVRNAQGCISSATAVTINAQPLTPATPTV</sequence>
<dbReference type="EMBL" id="JAMWYS010000024">
    <property type="protein sequence ID" value="MCO4292162.1"/>
    <property type="molecule type" value="Genomic_DNA"/>
</dbReference>
<evidence type="ECO:0000256" key="3">
    <source>
        <dbReference type="ARBA" id="ARBA00022837"/>
    </source>
</evidence>
<proteinExistence type="predicted"/>
<dbReference type="RefSeq" id="WP_252586446.1">
    <property type="nucleotide sequence ID" value="NZ_JAMWYS010000024.1"/>
</dbReference>